<dbReference type="SUPFAM" id="SSF56988">
    <property type="entry name" value="Anthrax protective antigen"/>
    <property type="match status" value="1"/>
</dbReference>
<evidence type="ECO:0000313" key="1">
    <source>
        <dbReference type="EMBL" id="SVD14293.1"/>
    </source>
</evidence>
<dbReference type="AlphaFoldDB" id="A0A382SX23"/>
<protein>
    <submittedName>
        <fullName evidence="1">Uncharacterized protein</fullName>
    </submittedName>
</protein>
<gene>
    <name evidence="1" type="ORF">METZ01_LOCUS367147</name>
</gene>
<dbReference type="EMBL" id="UINC01132157">
    <property type="protein sequence ID" value="SVD14293.1"/>
    <property type="molecule type" value="Genomic_DNA"/>
</dbReference>
<feature type="non-terminal residue" evidence="1">
    <location>
        <position position="179"/>
    </location>
</feature>
<accession>A0A382SX23</accession>
<name>A0A382SX23_9ZZZZ</name>
<proteinExistence type="predicted"/>
<sequence length="179" mass="20418">MINYVYKRIPQILLLILCLILGIVQLDKRTVNQGLRATYYRDAEQGIPPISRVEQLVTINSNDHYGVYNGSLDVKWEGYIWSNKKATIHLSVPQDLDAHLVLNKQTVISSIANKEEHPKSVQTELFQGLNPIMYRLSHPDINNTYFTDGLKWETGIGIRLIPTKYLFPSSLQDNHAVTA</sequence>
<reference evidence="1" key="1">
    <citation type="submission" date="2018-05" db="EMBL/GenBank/DDBJ databases">
        <authorList>
            <person name="Lanie J.A."/>
            <person name="Ng W.-L."/>
            <person name="Kazmierczak K.M."/>
            <person name="Andrzejewski T.M."/>
            <person name="Davidsen T.M."/>
            <person name="Wayne K.J."/>
            <person name="Tettelin H."/>
            <person name="Glass J.I."/>
            <person name="Rusch D."/>
            <person name="Podicherti R."/>
            <person name="Tsui H.-C.T."/>
            <person name="Winkler M.E."/>
        </authorList>
    </citation>
    <scope>NUCLEOTIDE SEQUENCE</scope>
</reference>
<dbReference type="Gene3D" id="3.90.182.10">
    <property type="entry name" value="Toxin - Anthrax Protective Antigen,domain 1"/>
    <property type="match status" value="1"/>
</dbReference>
<organism evidence="1">
    <name type="scientific">marine metagenome</name>
    <dbReference type="NCBI Taxonomy" id="408172"/>
    <lineage>
        <taxon>unclassified sequences</taxon>
        <taxon>metagenomes</taxon>
        <taxon>ecological metagenomes</taxon>
    </lineage>
</organism>